<evidence type="ECO:0000313" key="2">
    <source>
        <dbReference type="EMBL" id="GJN05287.1"/>
    </source>
</evidence>
<comment type="caution">
    <text evidence="2">The sequence shown here is derived from an EMBL/GenBank/DDBJ whole genome shotgun (WGS) entry which is preliminary data.</text>
</comment>
<dbReference type="AlphaFoldDB" id="A0AAV5D553"/>
<reference evidence="2" key="1">
    <citation type="journal article" date="2018" name="DNA Res.">
        <title>Multiple hybrid de novo genome assembly of finger millet, an orphan allotetraploid crop.</title>
        <authorList>
            <person name="Hatakeyama M."/>
            <person name="Aluri S."/>
            <person name="Balachadran M.T."/>
            <person name="Sivarajan S.R."/>
            <person name="Patrignani A."/>
            <person name="Gruter S."/>
            <person name="Poveda L."/>
            <person name="Shimizu-Inatsugi R."/>
            <person name="Baeten J."/>
            <person name="Francoijs K.J."/>
            <person name="Nataraja K.N."/>
            <person name="Reddy Y.A.N."/>
            <person name="Phadnis S."/>
            <person name="Ravikumar R.L."/>
            <person name="Schlapbach R."/>
            <person name="Sreeman S.M."/>
            <person name="Shimizu K.K."/>
        </authorList>
    </citation>
    <scope>NUCLEOTIDE SEQUENCE</scope>
</reference>
<organism evidence="2 3">
    <name type="scientific">Eleusine coracana subsp. coracana</name>
    <dbReference type="NCBI Taxonomy" id="191504"/>
    <lineage>
        <taxon>Eukaryota</taxon>
        <taxon>Viridiplantae</taxon>
        <taxon>Streptophyta</taxon>
        <taxon>Embryophyta</taxon>
        <taxon>Tracheophyta</taxon>
        <taxon>Spermatophyta</taxon>
        <taxon>Magnoliopsida</taxon>
        <taxon>Liliopsida</taxon>
        <taxon>Poales</taxon>
        <taxon>Poaceae</taxon>
        <taxon>PACMAD clade</taxon>
        <taxon>Chloridoideae</taxon>
        <taxon>Cynodonteae</taxon>
        <taxon>Eleusininae</taxon>
        <taxon>Eleusine</taxon>
    </lineage>
</organism>
<protein>
    <submittedName>
        <fullName evidence="2">Uncharacterized protein</fullName>
    </submittedName>
</protein>
<sequence length="128" mass="13832">MIVQCRIPHVPNSPGGARTKPRRNRQEAKSEDERTCMRRLGRTLPPPTLRRSPAPTPVAVEEAARCCSPADCSHRAMTASPESPAAWEEAAAAAAAPPPPPPPRWDRFCGATWRSAPPRDPTPRGGRG</sequence>
<feature type="region of interest" description="Disordered" evidence="1">
    <location>
        <begin position="1"/>
        <end position="57"/>
    </location>
</feature>
<reference evidence="2" key="2">
    <citation type="submission" date="2021-12" db="EMBL/GenBank/DDBJ databases">
        <title>Resequencing data analysis of finger millet.</title>
        <authorList>
            <person name="Hatakeyama M."/>
            <person name="Aluri S."/>
            <person name="Balachadran M.T."/>
            <person name="Sivarajan S.R."/>
            <person name="Poveda L."/>
            <person name="Shimizu-Inatsugi R."/>
            <person name="Schlapbach R."/>
            <person name="Sreeman S.M."/>
            <person name="Shimizu K.K."/>
        </authorList>
    </citation>
    <scope>NUCLEOTIDE SEQUENCE</scope>
</reference>
<name>A0AAV5D553_ELECO</name>
<accession>A0AAV5D553</accession>
<feature type="compositionally biased region" description="Low complexity" evidence="1">
    <location>
        <begin position="79"/>
        <end position="95"/>
    </location>
</feature>
<keyword evidence="3" id="KW-1185">Reference proteome</keyword>
<gene>
    <name evidence="2" type="primary">ga22905</name>
    <name evidence="2" type="ORF">PR202_ga22905</name>
</gene>
<feature type="region of interest" description="Disordered" evidence="1">
    <location>
        <begin position="73"/>
        <end position="128"/>
    </location>
</feature>
<proteinExistence type="predicted"/>
<dbReference type="EMBL" id="BQKI01000012">
    <property type="protein sequence ID" value="GJN05287.1"/>
    <property type="molecule type" value="Genomic_DNA"/>
</dbReference>
<feature type="compositionally biased region" description="Basic and acidic residues" evidence="1">
    <location>
        <begin position="24"/>
        <end position="36"/>
    </location>
</feature>
<evidence type="ECO:0000313" key="3">
    <source>
        <dbReference type="Proteomes" id="UP001054889"/>
    </source>
</evidence>
<dbReference type="Proteomes" id="UP001054889">
    <property type="component" value="Unassembled WGS sequence"/>
</dbReference>
<evidence type="ECO:0000256" key="1">
    <source>
        <dbReference type="SAM" id="MobiDB-lite"/>
    </source>
</evidence>